<reference evidence="1" key="1">
    <citation type="submission" date="2021-01" db="EMBL/GenBank/DDBJ databases">
        <authorList>
            <person name="Zhong Y.L."/>
        </authorList>
    </citation>
    <scope>NUCLEOTIDE SEQUENCE</scope>
    <source>
        <strain evidence="1">KCTC 23302</strain>
    </source>
</reference>
<gene>
    <name evidence="1" type="ORF">JJQ60_20020</name>
</gene>
<comment type="caution">
    <text evidence="1">The sequence shown here is derived from an EMBL/GenBank/DDBJ whole genome shotgun (WGS) entry which is preliminary data.</text>
</comment>
<dbReference type="InterPro" id="IPR036513">
    <property type="entry name" value="STAS_dom_sf"/>
</dbReference>
<name>A0A936ZUI4_9FLAO</name>
<evidence type="ECO:0000313" key="2">
    <source>
        <dbReference type="Proteomes" id="UP000651057"/>
    </source>
</evidence>
<dbReference type="RefSeq" id="WP_201924253.1">
    <property type="nucleotide sequence ID" value="NZ_BAABAX010000011.1"/>
</dbReference>
<proteinExistence type="predicted"/>
<dbReference type="AlphaFoldDB" id="A0A936ZUI4"/>
<accession>A0A936ZUI4</accession>
<organism evidence="1 2">
    <name type="scientific">Aquimarina mytili</name>
    <dbReference type="NCBI Taxonomy" id="874423"/>
    <lineage>
        <taxon>Bacteria</taxon>
        <taxon>Pseudomonadati</taxon>
        <taxon>Bacteroidota</taxon>
        <taxon>Flavobacteriia</taxon>
        <taxon>Flavobacteriales</taxon>
        <taxon>Flavobacteriaceae</taxon>
        <taxon>Aquimarina</taxon>
    </lineage>
</organism>
<sequence length="131" mass="15391">MLRPINEGEFVKKYDLEIGKVSFYKNYLIIEVAEGISFNHEKAKQLSRLTELHFGNQPFGYISNRINSYSLEPMDYLKIKEILPNIKAFAVVAYNNFQKASVRIENMFYQDGIVTFEQIEEAVKWIKDKLK</sequence>
<protein>
    <submittedName>
        <fullName evidence="1">STAS/SEC14 domain-containing protein</fullName>
    </submittedName>
</protein>
<dbReference type="SUPFAM" id="SSF52091">
    <property type="entry name" value="SpoIIaa-like"/>
    <property type="match status" value="1"/>
</dbReference>
<dbReference type="EMBL" id="JAERQJ010000013">
    <property type="protein sequence ID" value="MBL0685829.1"/>
    <property type="molecule type" value="Genomic_DNA"/>
</dbReference>
<dbReference type="Proteomes" id="UP000651057">
    <property type="component" value="Unassembled WGS sequence"/>
</dbReference>
<keyword evidence="2" id="KW-1185">Reference proteome</keyword>
<evidence type="ECO:0000313" key="1">
    <source>
        <dbReference type="EMBL" id="MBL0685829.1"/>
    </source>
</evidence>